<keyword evidence="5 6" id="KW-0472">Membrane</keyword>
<evidence type="ECO:0000256" key="4">
    <source>
        <dbReference type="ARBA" id="ARBA00022989"/>
    </source>
</evidence>
<evidence type="ECO:0000256" key="1">
    <source>
        <dbReference type="ARBA" id="ARBA00004141"/>
    </source>
</evidence>
<feature type="transmembrane region" description="Helical" evidence="6">
    <location>
        <begin position="127"/>
        <end position="144"/>
    </location>
</feature>
<sequence>HAVICVAEGAGQDLMTTAASASASAANSSAAANASEAASAAAAYGTPAFQSHLVQRDHLGNPLLRDIGVYLRTRLKLHFRGSVEVRYIDPTYTVRTTPCNSLDHIYARVLAHNAVDAAFSGGCNSSLALLLLLAACLISISLYVSRDSLALVARLLGLAAVALRDNPAILALVMLLKLALAGATALLLLAAAVVGAAGDVVANPLRGGNPRCATPAGAPVTCCAWAPSAALPAYLPMAGVALTWTLALLFELKVYVVSGCVAQVWRR</sequence>
<dbReference type="GO" id="GO:0003872">
    <property type="term" value="F:6-phosphofructokinase activity"/>
    <property type="evidence" value="ECO:0007669"/>
    <property type="project" value="InterPro"/>
</dbReference>
<comment type="caution">
    <text evidence="6">Lacks conserved residue(s) required for the propagation of feature annotation.</text>
</comment>
<name>A0A2J7ZGK3_9CHLO</name>
<protein>
    <recommendedName>
        <fullName evidence="6">Choline transporter-like protein</fullName>
    </recommendedName>
</protein>
<comment type="subcellular location">
    <subcellularLocation>
        <location evidence="6">Cell membrane</location>
        <topology evidence="6">Multi-pass membrane protein</topology>
    </subcellularLocation>
    <subcellularLocation>
        <location evidence="1">Membrane</location>
        <topology evidence="1">Multi-pass membrane protein</topology>
    </subcellularLocation>
</comment>
<keyword evidence="8" id="KW-1185">Reference proteome</keyword>
<comment type="caution">
    <text evidence="7">The sequence shown here is derived from an EMBL/GenBank/DDBJ whole genome shotgun (WGS) entry which is preliminary data.</text>
</comment>
<dbReference type="EMBL" id="PGGS01002995">
    <property type="protein sequence ID" value="PNG99403.1"/>
    <property type="molecule type" value="Genomic_DNA"/>
</dbReference>
<keyword evidence="3 6" id="KW-0812">Transmembrane</keyword>
<keyword evidence="4 6" id="KW-1133">Transmembrane helix</keyword>
<feature type="non-terminal residue" evidence="7">
    <location>
        <position position="1"/>
    </location>
</feature>
<dbReference type="InterPro" id="IPR007603">
    <property type="entry name" value="Choline_transptr-like"/>
</dbReference>
<reference evidence="7 8" key="1">
    <citation type="journal article" date="2017" name="Mol. Biol. Evol.">
        <title>The 4-celled Tetrabaena socialis nuclear genome reveals the essential components for genetic control of cell number at the origin of multicellularity in the volvocine lineage.</title>
        <authorList>
            <person name="Featherston J."/>
            <person name="Arakaki Y."/>
            <person name="Hanschen E.R."/>
            <person name="Ferris P.J."/>
            <person name="Michod R.E."/>
            <person name="Olson B.J.S.C."/>
            <person name="Nozaki H."/>
            <person name="Durand P.M."/>
        </authorList>
    </citation>
    <scope>NUCLEOTIDE SEQUENCE [LARGE SCALE GENOMIC DNA]</scope>
    <source>
        <strain evidence="7 8">NIES-571</strain>
    </source>
</reference>
<dbReference type="GO" id="GO:0005886">
    <property type="term" value="C:plasma membrane"/>
    <property type="evidence" value="ECO:0007669"/>
    <property type="project" value="UniProtKB-SubCell"/>
</dbReference>
<keyword evidence="7" id="KW-0418">Kinase</keyword>
<comment type="similarity">
    <text evidence="2 6">Belongs to the CTL (choline transporter-like) family.</text>
</comment>
<evidence type="ECO:0000256" key="2">
    <source>
        <dbReference type="ARBA" id="ARBA00007168"/>
    </source>
</evidence>
<dbReference type="OrthoDB" id="537915at2759"/>
<gene>
    <name evidence="7" type="ORF">TSOC_014821</name>
</gene>
<dbReference type="Gene3D" id="3.40.50.460">
    <property type="entry name" value="Phosphofructokinase domain"/>
    <property type="match status" value="1"/>
</dbReference>
<dbReference type="InterPro" id="IPR035966">
    <property type="entry name" value="PKF_sf"/>
</dbReference>
<dbReference type="GO" id="GO:0022857">
    <property type="term" value="F:transmembrane transporter activity"/>
    <property type="evidence" value="ECO:0007669"/>
    <property type="project" value="UniProtKB-UniRule"/>
</dbReference>
<evidence type="ECO:0000256" key="6">
    <source>
        <dbReference type="RuleBase" id="RU368066"/>
    </source>
</evidence>
<feature type="non-terminal residue" evidence="7">
    <location>
        <position position="267"/>
    </location>
</feature>
<feature type="transmembrane region" description="Helical" evidence="6">
    <location>
        <begin position="241"/>
        <end position="265"/>
    </location>
</feature>
<dbReference type="InterPro" id="IPR050929">
    <property type="entry name" value="PFKA"/>
</dbReference>
<dbReference type="AlphaFoldDB" id="A0A2J7ZGK3"/>
<evidence type="ECO:0000313" key="8">
    <source>
        <dbReference type="Proteomes" id="UP000236333"/>
    </source>
</evidence>
<dbReference type="Proteomes" id="UP000236333">
    <property type="component" value="Unassembled WGS sequence"/>
</dbReference>
<evidence type="ECO:0000256" key="5">
    <source>
        <dbReference type="ARBA" id="ARBA00023136"/>
    </source>
</evidence>
<dbReference type="Pfam" id="PF04515">
    <property type="entry name" value="Choline_transpo"/>
    <property type="match status" value="1"/>
</dbReference>
<dbReference type="PANTHER" id="PTHR45770">
    <property type="entry name" value="ATP-DEPENDENT 6-PHOSPHOFRUCTOKINASE 1"/>
    <property type="match status" value="1"/>
</dbReference>
<accession>A0A2J7ZGK3</accession>
<comment type="function">
    <text evidence="6">Choline transporter.</text>
</comment>
<keyword evidence="7" id="KW-0808">Transferase</keyword>
<dbReference type="SUPFAM" id="SSF53784">
    <property type="entry name" value="Phosphofructokinase"/>
    <property type="match status" value="1"/>
</dbReference>
<evidence type="ECO:0000256" key="3">
    <source>
        <dbReference type="ARBA" id="ARBA00022692"/>
    </source>
</evidence>
<evidence type="ECO:0000313" key="7">
    <source>
        <dbReference type="EMBL" id="PNG99403.1"/>
    </source>
</evidence>
<feature type="transmembrane region" description="Helical" evidence="6">
    <location>
        <begin position="179"/>
        <end position="201"/>
    </location>
</feature>
<organism evidence="7 8">
    <name type="scientific">Tetrabaena socialis</name>
    <dbReference type="NCBI Taxonomy" id="47790"/>
    <lineage>
        <taxon>Eukaryota</taxon>
        <taxon>Viridiplantae</taxon>
        <taxon>Chlorophyta</taxon>
        <taxon>core chlorophytes</taxon>
        <taxon>Chlorophyceae</taxon>
        <taxon>CS clade</taxon>
        <taxon>Chlamydomonadales</taxon>
        <taxon>Tetrabaenaceae</taxon>
        <taxon>Tetrabaena</taxon>
    </lineage>
</organism>
<proteinExistence type="inferred from homology"/>